<dbReference type="RefSeq" id="WP_327795233.1">
    <property type="nucleotide sequence ID" value="NZ_JADQAZ010000003.1"/>
</dbReference>
<dbReference type="Pfam" id="PF05145">
    <property type="entry name" value="AbrB"/>
    <property type="match status" value="1"/>
</dbReference>
<feature type="transmembrane region" description="Helical" evidence="1">
    <location>
        <begin position="87"/>
        <end position="110"/>
    </location>
</feature>
<evidence type="ECO:0000313" key="2">
    <source>
        <dbReference type="EMBL" id="MBT0959022.1"/>
    </source>
</evidence>
<keyword evidence="3" id="KW-1185">Reference proteome</keyword>
<keyword evidence="1" id="KW-0472">Membrane</keyword>
<dbReference type="InterPro" id="IPR007820">
    <property type="entry name" value="AbrB_fam"/>
</dbReference>
<reference evidence="2 3" key="1">
    <citation type="journal article" date="2021" name="Arch. Microbiol.">
        <title>Harenicola maris gen. nov., sp. nov. isolated from the Sea of Japan shallow sediments.</title>
        <authorList>
            <person name="Romanenko L.A."/>
            <person name="Kurilenko V.V."/>
            <person name="Chernysheva N.Y."/>
            <person name="Tekutyeva L.A."/>
            <person name="Velansky P.V."/>
            <person name="Svetashev V.I."/>
            <person name="Isaeva M.P."/>
        </authorList>
    </citation>
    <scope>NUCLEOTIDE SEQUENCE [LARGE SCALE GENOMIC DNA]</scope>
    <source>
        <strain evidence="2 3">KMM 3653</strain>
    </source>
</reference>
<dbReference type="GO" id="GO:0016020">
    <property type="term" value="C:membrane"/>
    <property type="evidence" value="ECO:0007669"/>
    <property type="project" value="InterPro"/>
</dbReference>
<evidence type="ECO:0000256" key="1">
    <source>
        <dbReference type="SAM" id="Phobius"/>
    </source>
</evidence>
<organism evidence="2 3">
    <name type="scientific">Harenicola maris</name>
    <dbReference type="NCBI Taxonomy" id="2841044"/>
    <lineage>
        <taxon>Bacteria</taxon>
        <taxon>Pseudomonadati</taxon>
        <taxon>Pseudomonadota</taxon>
        <taxon>Alphaproteobacteria</taxon>
        <taxon>Rhodobacterales</taxon>
        <taxon>Paracoccaceae</taxon>
        <taxon>Harenicola</taxon>
    </lineage>
</organism>
<name>A0AAP2G9H6_9RHOB</name>
<feature type="transmembrane region" description="Helical" evidence="1">
    <location>
        <begin position="57"/>
        <end position="75"/>
    </location>
</feature>
<dbReference type="GO" id="GO:0010468">
    <property type="term" value="P:regulation of gene expression"/>
    <property type="evidence" value="ECO:0007669"/>
    <property type="project" value="InterPro"/>
</dbReference>
<dbReference type="EMBL" id="JADQAZ010000003">
    <property type="protein sequence ID" value="MBT0959022.1"/>
    <property type="molecule type" value="Genomic_DNA"/>
</dbReference>
<keyword evidence="1" id="KW-0812">Transmembrane</keyword>
<dbReference type="AlphaFoldDB" id="A0AAP2G9H6"/>
<dbReference type="PANTHER" id="PTHR38457:SF1">
    <property type="entry name" value="REGULATOR ABRB-RELATED"/>
    <property type="match status" value="1"/>
</dbReference>
<evidence type="ECO:0000313" key="3">
    <source>
        <dbReference type="Proteomes" id="UP001315686"/>
    </source>
</evidence>
<dbReference type="Proteomes" id="UP001315686">
    <property type="component" value="Unassembled WGS sequence"/>
</dbReference>
<comment type="caution">
    <text evidence="2">The sequence shown here is derived from an EMBL/GenBank/DDBJ whole genome shotgun (WGS) entry which is preliminary data.</text>
</comment>
<protein>
    <submittedName>
        <fullName evidence="2">AbrB family transcriptional regulator</fullName>
    </submittedName>
</protein>
<proteinExistence type="predicted"/>
<dbReference type="PANTHER" id="PTHR38457">
    <property type="entry name" value="REGULATOR ABRB-RELATED"/>
    <property type="match status" value="1"/>
</dbReference>
<keyword evidence="1" id="KW-1133">Transmembrane helix</keyword>
<gene>
    <name evidence="2" type="ORF">IV417_16665</name>
</gene>
<sequence length="115" mass="12103">MKPHRASFGAILTTVILAGAGGWLVSLTGIPLGWMIGSMIVTASASLMQLPIRKPVLLLDVVRAAIGLMLGAAFTHELFASLGTWGVTLLFLIVLLGVMFGVSFLPFAALRVSPR</sequence>
<accession>A0AAP2G9H6</accession>